<evidence type="ECO:0000313" key="1">
    <source>
        <dbReference type="EMBL" id="GBL76177.1"/>
    </source>
</evidence>
<dbReference type="EMBL" id="BGPR01000009">
    <property type="protein sequence ID" value="GBL76177.1"/>
    <property type="molecule type" value="Genomic_DNA"/>
</dbReference>
<evidence type="ECO:0000313" key="2">
    <source>
        <dbReference type="Proteomes" id="UP000499080"/>
    </source>
</evidence>
<evidence type="ECO:0008006" key="3">
    <source>
        <dbReference type="Google" id="ProtNLM"/>
    </source>
</evidence>
<dbReference type="Proteomes" id="UP000499080">
    <property type="component" value="Unassembled WGS sequence"/>
</dbReference>
<comment type="caution">
    <text evidence="1">The sequence shown here is derived from an EMBL/GenBank/DDBJ whole genome shotgun (WGS) entry which is preliminary data.</text>
</comment>
<protein>
    <recommendedName>
        <fullName evidence="3">Reverse transcriptase domain-containing protein</fullName>
    </recommendedName>
</protein>
<sequence length="184" mass="22067">MGIFKKKPNRRRGGFKFWNYGLRTLRNTTNKLYKIFKRKKQSDSPEAEVHVTRAEYNKSRAIYKKQLLIAKRESWEHFCRNCTHTFGSIFKMAFGKSKKVAEILVKPNDKSDVPMREKVEMLLEHFFPWSTSFLMENYTPELEHFQEFTEKEVGLVINNLKKGKAPGLDRLDYRIWTHIFSFYR</sequence>
<gene>
    <name evidence="1" type="ORF">AVEN_234457_1</name>
</gene>
<dbReference type="OrthoDB" id="6471472at2759"/>
<keyword evidence="2" id="KW-1185">Reference proteome</keyword>
<dbReference type="AlphaFoldDB" id="A0A4Y2A9E6"/>
<organism evidence="1 2">
    <name type="scientific">Araneus ventricosus</name>
    <name type="common">Orbweaver spider</name>
    <name type="synonym">Epeira ventricosa</name>
    <dbReference type="NCBI Taxonomy" id="182803"/>
    <lineage>
        <taxon>Eukaryota</taxon>
        <taxon>Metazoa</taxon>
        <taxon>Ecdysozoa</taxon>
        <taxon>Arthropoda</taxon>
        <taxon>Chelicerata</taxon>
        <taxon>Arachnida</taxon>
        <taxon>Araneae</taxon>
        <taxon>Araneomorphae</taxon>
        <taxon>Entelegynae</taxon>
        <taxon>Araneoidea</taxon>
        <taxon>Araneidae</taxon>
        <taxon>Araneus</taxon>
    </lineage>
</organism>
<accession>A0A4Y2A9E6</accession>
<proteinExistence type="predicted"/>
<reference evidence="1 2" key="1">
    <citation type="journal article" date="2019" name="Sci. Rep.">
        <title>Orb-weaving spider Araneus ventricosus genome elucidates the spidroin gene catalogue.</title>
        <authorList>
            <person name="Kono N."/>
            <person name="Nakamura H."/>
            <person name="Ohtoshi R."/>
            <person name="Moran D.A.P."/>
            <person name="Shinohara A."/>
            <person name="Yoshida Y."/>
            <person name="Fujiwara M."/>
            <person name="Mori M."/>
            <person name="Tomita M."/>
            <person name="Arakawa K."/>
        </authorList>
    </citation>
    <scope>NUCLEOTIDE SEQUENCE [LARGE SCALE GENOMIC DNA]</scope>
</reference>
<name>A0A4Y2A9E6_ARAVE</name>